<dbReference type="Proteomes" id="UP001062846">
    <property type="component" value="Chromosome 2"/>
</dbReference>
<comment type="caution">
    <text evidence="1">The sequence shown here is derived from an EMBL/GenBank/DDBJ whole genome shotgun (WGS) entry which is preliminary data.</text>
</comment>
<proteinExistence type="predicted"/>
<keyword evidence="2" id="KW-1185">Reference proteome</keyword>
<dbReference type="EMBL" id="CM046389">
    <property type="protein sequence ID" value="KAI8567273.1"/>
    <property type="molecule type" value="Genomic_DNA"/>
</dbReference>
<gene>
    <name evidence="1" type="ORF">RHMOL_Rhmol02G0108100</name>
</gene>
<name>A0ACC0PNH8_RHOML</name>
<protein>
    <submittedName>
        <fullName evidence="1">Uncharacterized protein</fullName>
    </submittedName>
</protein>
<reference evidence="1" key="1">
    <citation type="submission" date="2022-02" db="EMBL/GenBank/DDBJ databases">
        <title>Plant Genome Project.</title>
        <authorList>
            <person name="Zhang R.-G."/>
        </authorList>
    </citation>
    <scope>NUCLEOTIDE SEQUENCE</scope>
    <source>
        <strain evidence="1">AT1</strain>
    </source>
</reference>
<accession>A0ACC0PNH8</accession>
<evidence type="ECO:0000313" key="2">
    <source>
        <dbReference type="Proteomes" id="UP001062846"/>
    </source>
</evidence>
<organism evidence="1 2">
    <name type="scientific">Rhododendron molle</name>
    <name type="common">Chinese azalea</name>
    <name type="synonym">Azalea mollis</name>
    <dbReference type="NCBI Taxonomy" id="49168"/>
    <lineage>
        <taxon>Eukaryota</taxon>
        <taxon>Viridiplantae</taxon>
        <taxon>Streptophyta</taxon>
        <taxon>Embryophyta</taxon>
        <taxon>Tracheophyta</taxon>
        <taxon>Spermatophyta</taxon>
        <taxon>Magnoliopsida</taxon>
        <taxon>eudicotyledons</taxon>
        <taxon>Gunneridae</taxon>
        <taxon>Pentapetalae</taxon>
        <taxon>asterids</taxon>
        <taxon>Ericales</taxon>
        <taxon>Ericaceae</taxon>
        <taxon>Ericoideae</taxon>
        <taxon>Rhodoreae</taxon>
        <taxon>Rhododendron</taxon>
    </lineage>
</organism>
<evidence type="ECO:0000313" key="1">
    <source>
        <dbReference type="EMBL" id="KAI8567273.1"/>
    </source>
</evidence>
<sequence length="79" mass="9334">MIFKNSRPRHSIPATYHRYIPIPIYRDRCRDGDRYRDLKLWVAVASADLNADERRIRDGYQVLAVYSTVVEVPNLRQSV</sequence>